<dbReference type="RefSeq" id="XP_046118268.1">
    <property type="nucleotide sequence ID" value="XM_046263476.1"/>
</dbReference>
<feature type="region of interest" description="Disordered" evidence="2">
    <location>
        <begin position="432"/>
        <end position="456"/>
    </location>
</feature>
<feature type="compositionally biased region" description="Basic residues" evidence="2">
    <location>
        <begin position="85"/>
        <end position="95"/>
    </location>
</feature>
<dbReference type="PROSITE" id="PS50048">
    <property type="entry name" value="ZN2_CY6_FUNGAL_2"/>
    <property type="match status" value="1"/>
</dbReference>
<dbReference type="InterPro" id="IPR036864">
    <property type="entry name" value="Zn2-C6_fun-type_DNA-bd_sf"/>
</dbReference>
<sequence>MAAPPPTEERENRRTHTKSRTGCLVCKRRRVKCDETRPRCRKCTYGNRACVYSSSSSSTLHLIPGSPSPRPRPNGHDRAASARTHSAHHVSRPVHVHIPAINNASPSPSGQSPRAHPDGNGPLTSFSVLHLTLFYNAIANMADYMALQGDIHVIISHALGSASEAPYVLYQLLALSALHSSTRQPQSSAPPLQHVATELQTRALGLFNGTRCHLSDDTYLSAFLFASFLGVHSLHIAIAEHQHSASSFISAFVDYVHIHRGVRSVIRGYWDRIMQSDLKHLLSITAWVDEADTCSSEHTAETARLRACLDQSSSSSSSSPMRACVDATRWLEWILRLKADGHDDPRRDVQAVMAWPLLVSDEYTEALYQRRPEAVAVFAFYTAVMYQHRDFWVFRNVESGLVRAMVDHVGPYWADALSWPLLVVQGVNRGRGGRQRSRFERGTDPSTQCDSTRGHA</sequence>
<dbReference type="Gene3D" id="4.10.240.10">
    <property type="entry name" value="Zn(2)-C6 fungal-type DNA-binding domain"/>
    <property type="match status" value="1"/>
</dbReference>
<organism evidence="4 5">
    <name type="scientific">Emericellopsis atlantica</name>
    <dbReference type="NCBI Taxonomy" id="2614577"/>
    <lineage>
        <taxon>Eukaryota</taxon>
        <taxon>Fungi</taxon>
        <taxon>Dikarya</taxon>
        <taxon>Ascomycota</taxon>
        <taxon>Pezizomycotina</taxon>
        <taxon>Sordariomycetes</taxon>
        <taxon>Hypocreomycetidae</taxon>
        <taxon>Hypocreales</taxon>
        <taxon>Bionectriaceae</taxon>
        <taxon>Emericellopsis</taxon>
    </lineage>
</organism>
<dbReference type="PROSITE" id="PS00463">
    <property type="entry name" value="ZN2_CY6_FUNGAL_1"/>
    <property type="match status" value="1"/>
</dbReference>
<dbReference type="Pfam" id="PF00172">
    <property type="entry name" value="Zn_clus"/>
    <property type="match status" value="1"/>
</dbReference>
<feature type="region of interest" description="Disordered" evidence="2">
    <location>
        <begin position="57"/>
        <end position="121"/>
    </location>
</feature>
<dbReference type="AlphaFoldDB" id="A0A9P7ZLK5"/>
<dbReference type="SMART" id="SM00066">
    <property type="entry name" value="GAL4"/>
    <property type="match status" value="1"/>
</dbReference>
<gene>
    <name evidence="4" type="ORF">F5Z01DRAFT_655161</name>
</gene>
<comment type="caution">
    <text evidence="4">The sequence shown here is derived from an EMBL/GenBank/DDBJ whole genome shotgun (WGS) entry which is preliminary data.</text>
</comment>
<dbReference type="OrthoDB" id="4937900at2759"/>
<dbReference type="GeneID" id="70294379"/>
<name>A0A9P7ZLK5_9HYPO</name>
<evidence type="ECO:0000313" key="5">
    <source>
        <dbReference type="Proteomes" id="UP000887229"/>
    </source>
</evidence>
<accession>A0A9P7ZLK5</accession>
<dbReference type="Proteomes" id="UP000887229">
    <property type="component" value="Unassembled WGS sequence"/>
</dbReference>
<protein>
    <recommendedName>
        <fullName evidence="3">Zn(2)-C6 fungal-type domain-containing protein</fullName>
    </recommendedName>
</protein>
<feature type="compositionally biased region" description="Polar residues" evidence="2">
    <location>
        <begin position="444"/>
        <end position="456"/>
    </location>
</feature>
<reference evidence="4" key="1">
    <citation type="journal article" date="2021" name="IMA Fungus">
        <title>Genomic characterization of three marine fungi, including Emericellopsis atlantica sp. nov. with signatures of a generalist lifestyle and marine biomass degradation.</title>
        <authorList>
            <person name="Hagestad O.C."/>
            <person name="Hou L."/>
            <person name="Andersen J.H."/>
            <person name="Hansen E.H."/>
            <person name="Altermark B."/>
            <person name="Li C."/>
            <person name="Kuhnert E."/>
            <person name="Cox R.J."/>
            <person name="Crous P.W."/>
            <person name="Spatafora J.W."/>
            <person name="Lail K."/>
            <person name="Amirebrahimi M."/>
            <person name="Lipzen A."/>
            <person name="Pangilinan J."/>
            <person name="Andreopoulos W."/>
            <person name="Hayes R.D."/>
            <person name="Ng V."/>
            <person name="Grigoriev I.V."/>
            <person name="Jackson S.A."/>
            <person name="Sutton T.D.S."/>
            <person name="Dobson A.D.W."/>
            <person name="Rama T."/>
        </authorList>
    </citation>
    <scope>NUCLEOTIDE SEQUENCE</scope>
    <source>
        <strain evidence="4">TS7</strain>
    </source>
</reference>
<dbReference type="InterPro" id="IPR001138">
    <property type="entry name" value="Zn2Cys6_DnaBD"/>
</dbReference>
<dbReference type="PANTHER" id="PTHR47784">
    <property type="entry name" value="STEROL UPTAKE CONTROL PROTEIN 2"/>
    <property type="match status" value="1"/>
</dbReference>
<evidence type="ECO:0000256" key="1">
    <source>
        <dbReference type="ARBA" id="ARBA00023242"/>
    </source>
</evidence>
<dbReference type="InterPro" id="IPR053157">
    <property type="entry name" value="Sterol_Uptake_Regulator"/>
</dbReference>
<dbReference type="SUPFAM" id="SSF57701">
    <property type="entry name" value="Zn2/Cys6 DNA-binding domain"/>
    <property type="match status" value="1"/>
</dbReference>
<dbReference type="PANTHER" id="PTHR47784:SF4">
    <property type="entry name" value="ZN(II)2CYS6 TRANSCRIPTION FACTOR (EUROFUNG)"/>
    <property type="match status" value="1"/>
</dbReference>
<proteinExistence type="predicted"/>
<feature type="domain" description="Zn(2)-C6 fungal-type" evidence="3">
    <location>
        <begin position="22"/>
        <end position="52"/>
    </location>
</feature>
<evidence type="ECO:0000256" key="2">
    <source>
        <dbReference type="SAM" id="MobiDB-lite"/>
    </source>
</evidence>
<evidence type="ECO:0000259" key="3">
    <source>
        <dbReference type="PROSITE" id="PS50048"/>
    </source>
</evidence>
<keyword evidence="1" id="KW-0539">Nucleus</keyword>
<feature type="region of interest" description="Disordered" evidence="2">
    <location>
        <begin position="1"/>
        <end position="20"/>
    </location>
</feature>
<dbReference type="GO" id="GO:0008270">
    <property type="term" value="F:zinc ion binding"/>
    <property type="evidence" value="ECO:0007669"/>
    <property type="project" value="InterPro"/>
</dbReference>
<dbReference type="EMBL" id="MU251254">
    <property type="protein sequence ID" value="KAG9254344.1"/>
    <property type="molecule type" value="Genomic_DNA"/>
</dbReference>
<keyword evidence="5" id="KW-1185">Reference proteome</keyword>
<feature type="compositionally biased region" description="Polar residues" evidence="2">
    <location>
        <begin position="102"/>
        <end position="112"/>
    </location>
</feature>
<dbReference type="GO" id="GO:0001228">
    <property type="term" value="F:DNA-binding transcription activator activity, RNA polymerase II-specific"/>
    <property type="evidence" value="ECO:0007669"/>
    <property type="project" value="TreeGrafter"/>
</dbReference>
<evidence type="ECO:0000313" key="4">
    <source>
        <dbReference type="EMBL" id="KAG9254344.1"/>
    </source>
</evidence>
<dbReference type="CDD" id="cd00067">
    <property type="entry name" value="GAL4"/>
    <property type="match status" value="1"/>
</dbReference>